<keyword evidence="6 11" id="KW-1133">Transmembrane helix</keyword>
<dbReference type="GO" id="GO:0005524">
    <property type="term" value="F:ATP binding"/>
    <property type="evidence" value="ECO:0007669"/>
    <property type="project" value="InterPro"/>
</dbReference>
<dbReference type="Pfam" id="PF00122">
    <property type="entry name" value="E1-E2_ATPase"/>
    <property type="match status" value="1"/>
</dbReference>
<dbReference type="GO" id="GO:0016463">
    <property type="term" value="F:P-type zinc transporter activity"/>
    <property type="evidence" value="ECO:0007669"/>
    <property type="project" value="UniProtKB-EC"/>
</dbReference>
<keyword evidence="7 11" id="KW-0472">Membrane</keyword>
<evidence type="ECO:0000313" key="14">
    <source>
        <dbReference type="Proteomes" id="UP000886752"/>
    </source>
</evidence>
<dbReference type="EC" id="7.2.2.12" evidence="8"/>
<evidence type="ECO:0000259" key="12">
    <source>
        <dbReference type="Pfam" id="PF00122"/>
    </source>
</evidence>
<evidence type="ECO:0000256" key="1">
    <source>
        <dbReference type="ARBA" id="ARBA00004370"/>
    </source>
</evidence>
<accession>A0A9D1PV66</accession>
<feature type="domain" description="P-type ATPase A" evidence="12">
    <location>
        <begin position="132"/>
        <end position="233"/>
    </location>
</feature>
<feature type="region of interest" description="Disordered" evidence="10">
    <location>
        <begin position="346"/>
        <end position="392"/>
    </location>
</feature>
<dbReference type="InterPro" id="IPR001757">
    <property type="entry name" value="P_typ_ATPase"/>
</dbReference>
<proteinExistence type="inferred from homology"/>
<comment type="subcellular location">
    <subcellularLocation>
        <location evidence="1">Membrane</location>
    </subcellularLocation>
</comment>
<comment type="catalytic activity">
    <reaction evidence="9">
        <text>Zn(2+)(in) + ATP + H2O = Zn(2+)(out) + ADP + phosphate + H(+)</text>
        <dbReference type="Rhea" id="RHEA:20621"/>
        <dbReference type="ChEBI" id="CHEBI:15377"/>
        <dbReference type="ChEBI" id="CHEBI:15378"/>
        <dbReference type="ChEBI" id="CHEBI:29105"/>
        <dbReference type="ChEBI" id="CHEBI:30616"/>
        <dbReference type="ChEBI" id="CHEBI:43474"/>
        <dbReference type="ChEBI" id="CHEBI:456216"/>
        <dbReference type="EC" id="7.2.2.12"/>
    </reaction>
</comment>
<reference evidence="13" key="1">
    <citation type="journal article" date="2021" name="PeerJ">
        <title>Extensive microbial diversity within the chicken gut microbiome revealed by metagenomics and culture.</title>
        <authorList>
            <person name="Gilroy R."/>
            <person name="Ravi A."/>
            <person name="Getino M."/>
            <person name="Pursley I."/>
            <person name="Horton D.L."/>
            <person name="Alikhan N.F."/>
            <person name="Baker D."/>
            <person name="Gharbi K."/>
            <person name="Hall N."/>
            <person name="Watson M."/>
            <person name="Adriaenssens E.M."/>
            <person name="Foster-Nyarko E."/>
            <person name="Jarju S."/>
            <person name="Secka A."/>
            <person name="Antonio M."/>
            <person name="Oren A."/>
            <person name="Chaudhuri R.R."/>
            <person name="La Ragione R."/>
            <person name="Hildebrand F."/>
            <person name="Pallen M.J."/>
        </authorList>
    </citation>
    <scope>NUCLEOTIDE SEQUENCE</scope>
    <source>
        <strain evidence="13">ChiHecec2B26-446</strain>
    </source>
</reference>
<evidence type="ECO:0000256" key="4">
    <source>
        <dbReference type="ARBA" id="ARBA00022723"/>
    </source>
</evidence>
<dbReference type="Gene3D" id="2.70.150.10">
    <property type="entry name" value="Calcium-transporting ATPase, cytoplasmic transduction domain A"/>
    <property type="match status" value="1"/>
</dbReference>
<gene>
    <name evidence="13" type="ORF">H9894_03020</name>
</gene>
<dbReference type="PANTHER" id="PTHR48085">
    <property type="entry name" value="CADMIUM/ZINC-TRANSPORTING ATPASE HMA2-RELATED"/>
    <property type="match status" value="1"/>
</dbReference>
<sequence length="683" mass="71751">MSATRSASFGSLCKTINDVLAGLPMTIVAGLALVCSLVLEVTGHAVHPDPAWLAVIISGLPLLCLALWRVVHNPGMRKISSALLITIAMLAALFTGDLFAAGEVAFIMALGAILEEKTTQKARQGLRKLISLVPDTGRRLNADGSEECILAADIRKDDVLRLLPGETVPVDGVVLKGRSSVDQSVLTGESLPVDKVPGDEVFCGTLNCFGSMDIRATRTGRETSLNKLIRLVEEADRRKAPMERTADVWATWLVPLALLIAIVTGLFTGSLDRAVTVLVVFCPCALVLATPTAVMAAIGQATRYGVLIKSGDALERMARVDTITFDKTGTLTQGRIAVSDCLSLDAPEGSGDDGEQTGQNGQDGHDGQTGQEHGELRKRRDAADEPEGRDDAETASLRLLQEAASLEACSEHPLARAVVAEARARQLSLLPVEDFVMEPGRGVQGQVAGVPLVCGTPQWLEEQGTALSTEAQRVLDRLAAEGKAVIMVARNRRLAGCIGLSDSLRENAGSVLAALKAEGTRTVLLTGDHVRAAEHMARLAGLGEVHAGLLPGQKVEAIERLQAEGHVVCMVGDGVNDAPALKSASVGVAMGAMGSDIAIEAADIALTGDDIARLPYLKRLASAAVRTIKLSTGLSLIINFVAITLSVQGLLTPTTGALVHNAGSVLVVLLAAHLYDRKFTDEA</sequence>
<dbReference type="InterPro" id="IPR027256">
    <property type="entry name" value="P-typ_ATPase_IB"/>
</dbReference>
<dbReference type="InterPro" id="IPR036412">
    <property type="entry name" value="HAD-like_sf"/>
</dbReference>
<protein>
    <recommendedName>
        <fullName evidence="8">P-type Zn(2+) transporter</fullName>
        <ecNumber evidence="8">7.2.2.12</ecNumber>
    </recommendedName>
</protein>
<feature type="transmembrane region" description="Helical" evidence="11">
    <location>
        <begin position="83"/>
        <end position="114"/>
    </location>
</feature>
<dbReference type="PRINTS" id="PR00941">
    <property type="entry name" value="CDATPASE"/>
</dbReference>
<dbReference type="SUPFAM" id="SSF81653">
    <property type="entry name" value="Calcium ATPase, transduction domain A"/>
    <property type="match status" value="1"/>
</dbReference>
<dbReference type="InterPro" id="IPR008250">
    <property type="entry name" value="ATPase_P-typ_transduc_dom_A_sf"/>
</dbReference>
<evidence type="ECO:0000256" key="5">
    <source>
        <dbReference type="ARBA" id="ARBA00022967"/>
    </source>
</evidence>
<dbReference type="InterPro" id="IPR051014">
    <property type="entry name" value="Cation_Transport_ATPase_IB"/>
</dbReference>
<dbReference type="GO" id="GO:0046872">
    <property type="term" value="F:metal ion binding"/>
    <property type="evidence" value="ECO:0007669"/>
    <property type="project" value="UniProtKB-KW"/>
</dbReference>
<name>A0A9D1PV66_9BACT</name>
<comment type="caution">
    <text evidence="13">The sequence shown here is derived from an EMBL/GenBank/DDBJ whole genome shotgun (WGS) entry which is preliminary data.</text>
</comment>
<dbReference type="InterPro" id="IPR023299">
    <property type="entry name" value="ATPase_P-typ_cyto_dom_N"/>
</dbReference>
<dbReference type="InterPro" id="IPR023214">
    <property type="entry name" value="HAD_sf"/>
</dbReference>
<dbReference type="GO" id="GO:0016020">
    <property type="term" value="C:membrane"/>
    <property type="evidence" value="ECO:0007669"/>
    <property type="project" value="UniProtKB-SubCell"/>
</dbReference>
<organism evidence="13 14">
    <name type="scientific">Candidatus Desulfovibrio intestinipullorum</name>
    <dbReference type="NCBI Taxonomy" id="2838536"/>
    <lineage>
        <taxon>Bacteria</taxon>
        <taxon>Pseudomonadati</taxon>
        <taxon>Thermodesulfobacteriota</taxon>
        <taxon>Desulfovibrionia</taxon>
        <taxon>Desulfovibrionales</taxon>
        <taxon>Desulfovibrionaceae</taxon>
        <taxon>Desulfovibrio</taxon>
    </lineage>
</organism>
<dbReference type="FunFam" id="2.70.150.10:FF:000002">
    <property type="entry name" value="Copper-transporting ATPase 1, putative"/>
    <property type="match status" value="1"/>
</dbReference>
<keyword evidence="3 11" id="KW-0812">Transmembrane</keyword>
<feature type="transmembrane region" description="Helical" evidence="11">
    <location>
        <begin position="51"/>
        <end position="71"/>
    </location>
</feature>
<dbReference type="SUPFAM" id="SSF56784">
    <property type="entry name" value="HAD-like"/>
    <property type="match status" value="1"/>
</dbReference>
<dbReference type="Pfam" id="PF00702">
    <property type="entry name" value="Hydrolase"/>
    <property type="match status" value="1"/>
</dbReference>
<feature type="transmembrane region" description="Helical" evidence="11">
    <location>
        <begin position="248"/>
        <end position="268"/>
    </location>
</feature>
<evidence type="ECO:0000256" key="10">
    <source>
        <dbReference type="SAM" id="MobiDB-lite"/>
    </source>
</evidence>
<dbReference type="Gene3D" id="3.40.50.1000">
    <property type="entry name" value="HAD superfamily/HAD-like"/>
    <property type="match status" value="1"/>
</dbReference>
<feature type="transmembrane region" description="Helical" evidence="11">
    <location>
        <begin position="274"/>
        <end position="299"/>
    </location>
</feature>
<dbReference type="InterPro" id="IPR018303">
    <property type="entry name" value="ATPase_P-typ_P_site"/>
</dbReference>
<dbReference type="SFLD" id="SFLDG00002">
    <property type="entry name" value="C1.7:_P-type_atpase_like"/>
    <property type="match status" value="1"/>
</dbReference>
<evidence type="ECO:0000256" key="6">
    <source>
        <dbReference type="ARBA" id="ARBA00022989"/>
    </source>
</evidence>
<dbReference type="AlphaFoldDB" id="A0A9D1PV66"/>
<dbReference type="InterPro" id="IPR059000">
    <property type="entry name" value="ATPase_P-type_domA"/>
</dbReference>
<feature type="transmembrane region" description="Helical" evidence="11">
    <location>
        <begin position="20"/>
        <end position="39"/>
    </location>
</feature>
<dbReference type="GO" id="GO:0016887">
    <property type="term" value="F:ATP hydrolysis activity"/>
    <property type="evidence" value="ECO:0007669"/>
    <property type="project" value="InterPro"/>
</dbReference>
<dbReference type="PRINTS" id="PR00119">
    <property type="entry name" value="CATATPASE"/>
</dbReference>
<dbReference type="Proteomes" id="UP000886752">
    <property type="component" value="Unassembled WGS sequence"/>
</dbReference>
<evidence type="ECO:0000256" key="11">
    <source>
        <dbReference type="SAM" id="Phobius"/>
    </source>
</evidence>
<dbReference type="PANTHER" id="PTHR48085:SF5">
    <property type="entry name" value="CADMIUM_ZINC-TRANSPORTING ATPASE HMA4-RELATED"/>
    <property type="match status" value="1"/>
</dbReference>
<evidence type="ECO:0000256" key="7">
    <source>
        <dbReference type="ARBA" id="ARBA00023136"/>
    </source>
</evidence>
<reference evidence="13" key="2">
    <citation type="submission" date="2021-04" db="EMBL/GenBank/DDBJ databases">
        <authorList>
            <person name="Gilroy R."/>
        </authorList>
    </citation>
    <scope>NUCLEOTIDE SEQUENCE</scope>
    <source>
        <strain evidence="13">ChiHecec2B26-446</strain>
    </source>
</reference>
<dbReference type="SUPFAM" id="SSF81665">
    <property type="entry name" value="Calcium ATPase, transmembrane domain M"/>
    <property type="match status" value="1"/>
</dbReference>
<dbReference type="EMBL" id="DXHV01000034">
    <property type="protein sequence ID" value="HIW00144.1"/>
    <property type="molecule type" value="Genomic_DNA"/>
</dbReference>
<keyword evidence="4" id="KW-0479">Metal-binding</keyword>
<evidence type="ECO:0000256" key="9">
    <source>
        <dbReference type="ARBA" id="ARBA00047308"/>
    </source>
</evidence>
<comment type="similarity">
    <text evidence="2">Belongs to the cation transport ATPase (P-type) (TC 3.A.3) family. Type IB subfamily.</text>
</comment>
<dbReference type="SFLD" id="SFLDS00003">
    <property type="entry name" value="Haloacid_Dehalogenase"/>
    <property type="match status" value="1"/>
</dbReference>
<evidence type="ECO:0000313" key="13">
    <source>
        <dbReference type="EMBL" id="HIW00144.1"/>
    </source>
</evidence>
<keyword evidence="5" id="KW-1278">Translocase</keyword>
<dbReference type="SFLD" id="SFLDF00027">
    <property type="entry name" value="p-type_atpase"/>
    <property type="match status" value="1"/>
</dbReference>
<evidence type="ECO:0000256" key="2">
    <source>
        <dbReference type="ARBA" id="ARBA00006024"/>
    </source>
</evidence>
<evidence type="ECO:0000256" key="3">
    <source>
        <dbReference type="ARBA" id="ARBA00022692"/>
    </source>
</evidence>
<dbReference type="InterPro" id="IPR023298">
    <property type="entry name" value="ATPase_P-typ_TM_dom_sf"/>
</dbReference>
<dbReference type="NCBIfam" id="TIGR01494">
    <property type="entry name" value="ATPase_P-type"/>
    <property type="match status" value="2"/>
</dbReference>
<evidence type="ECO:0000256" key="8">
    <source>
        <dbReference type="ARBA" id="ARBA00039097"/>
    </source>
</evidence>
<dbReference type="PROSITE" id="PS00154">
    <property type="entry name" value="ATPASE_E1_E2"/>
    <property type="match status" value="1"/>
</dbReference>
<dbReference type="InterPro" id="IPR044492">
    <property type="entry name" value="P_typ_ATPase_HD_dom"/>
</dbReference>
<dbReference type="Gene3D" id="3.40.1110.10">
    <property type="entry name" value="Calcium-transporting ATPase, cytoplasmic domain N"/>
    <property type="match status" value="1"/>
</dbReference>